<reference evidence="1" key="1">
    <citation type="journal article" date="2019" name="Sci. Rep.">
        <title>Draft genome of Tanacetum cinerariifolium, the natural source of mosquito coil.</title>
        <authorList>
            <person name="Yamashiro T."/>
            <person name="Shiraishi A."/>
            <person name="Satake H."/>
            <person name="Nakayama K."/>
        </authorList>
    </citation>
    <scope>NUCLEOTIDE SEQUENCE</scope>
</reference>
<gene>
    <name evidence="1" type="ORF">Tci_048783</name>
</gene>
<dbReference type="EMBL" id="BKCJ010007348">
    <property type="protein sequence ID" value="GEU76805.1"/>
    <property type="molecule type" value="Genomic_DNA"/>
</dbReference>
<organism evidence="1">
    <name type="scientific">Tanacetum cinerariifolium</name>
    <name type="common">Dalmatian daisy</name>
    <name type="synonym">Chrysanthemum cinerariifolium</name>
    <dbReference type="NCBI Taxonomy" id="118510"/>
    <lineage>
        <taxon>Eukaryota</taxon>
        <taxon>Viridiplantae</taxon>
        <taxon>Streptophyta</taxon>
        <taxon>Embryophyta</taxon>
        <taxon>Tracheophyta</taxon>
        <taxon>Spermatophyta</taxon>
        <taxon>Magnoliopsida</taxon>
        <taxon>eudicotyledons</taxon>
        <taxon>Gunneridae</taxon>
        <taxon>Pentapetalae</taxon>
        <taxon>asterids</taxon>
        <taxon>campanulids</taxon>
        <taxon>Asterales</taxon>
        <taxon>Asteraceae</taxon>
        <taxon>Asteroideae</taxon>
        <taxon>Anthemideae</taxon>
        <taxon>Anthemidinae</taxon>
        <taxon>Tanacetum</taxon>
    </lineage>
</organism>
<dbReference type="AlphaFoldDB" id="A0A6L2MWP4"/>
<protein>
    <submittedName>
        <fullName evidence="1">Reverse transcriptase domain-containing protein</fullName>
    </submittedName>
</protein>
<accession>A0A6L2MWP4</accession>
<keyword evidence="1" id="KW-0808">Transferase</keyword>
<evidence type="ECO:0000313" key="1">
    <source>
        <dbReference type="EMBL" id="GEU76805.1"/>
    </source>
</evidence>
<sequence>MGRGSPGISRADPTLLNDFEKAAEGNGDLPFPDLRTMEELCQPSLNGRGGTFMKSPPEECYNLIESMTAHHNDWDTSAQRSESYISITSSFDMKITALKAKMEKINKKLMRVLQVNQQVKAVTPNCETCGGSHSYTDCPAIIGQTQSVYAANLKVTHTNPKEDLKGITTRSGTEYQGPTIPTTSSSLPLIVERETDVIKDTVHSTNNGSTKDVQPSVVRTETLILNSEPVIVPIIEPVVLPAITFNLNQTSRYSANYNDMMANQIDVIDMACKEYSQELLGFSDVIASGNPTSYYDLIVSTSSLTLTPFGDSDFLLEEVDDFLALEDDPTSPEDLPPHLEYTFLEGDDKLPVIIAKNLSDEEKTALITVLKSHKRAIAWKHSDIKGINLEFCTHKILIDEDF</sequence>
<keyword evidence="1" id="KW-0548">Nucleotidyltransferase</keyword>
<comment type="caution">
    <text evidence="1">The sequence shown here is derived from an EMBL/GenBank/DDBJ whole genome shotgun (WGS) entry which is preliminary data.</text>
</comment>
<proteinExistence type="predicted"/>
<keyword evidence="1" id="KW-0695">RNA-directed DNA polymerase</keyword>
<name>A0A6L2MWP4_TANCI</name>
<dbReference type="GO" id="GO:0003964">
    <property type="term" value="F:RNA-directed DNA polymerase activity"/>
    <property type="evidence" value="ECO:0007669"/>
    <property type="project" value="UniProtKB-KW"/>
</dbReference>